<dbReference type="SUPFAM" id="SSF48726">
    <property type="entry name" value="Immunoglobulin"/>
    <property type="match status" value="2"/>
</dbReference>
<dbReference type="SMART" id="SM00408">
    <property type="entry name" value="IGc2"/>
    <property type="match status" value="1"/>
</dbReference>
<dbReference type="SMART" id="SM00409">
    <property type="entry name" value="IG"/>
    <property type="match status" value="1"/>
</dbReference>
<dbReference type="Proteomes" id="UP000694941">
    <property type="component" value="Unplaced"/>
</dbReference>
<reference evidence="8" key="1">
    <citation type="submission" date="2025-08" db="UniProtKB">
        <authorList>
            <consortium name="RefSeq"/>
        </authorList>
    </citation>
    <scope>IDENTIFICATION</scope>
    <source>
        <tissue evidence="8">Muscle</tissue>
    </source>
</reference>
<dbReference type="Pfam" id="PF07679">
    <property type="entry name" value="I-set"/>
    <property type="match status" value="1"/>
</dbReference>
<sequence>MLGEKKVMKVVGDKLDIRNIKRTHMGAYLCIASNQVQPSVSKRILVHVKFSPMIWTNEQVLGTSVGTSVTLECHLESYPPSVTYWTRNEDTLVISDSKRDVMTVEIGLYKVEMRLRIRNVDHEDFGPYRCHAKNSLGEVEASIKLHGIPSSQVSSTVKSEVYHRQNNQEGGVPNESLGTGNTFNNQFPSSENNLMEQEKEAGLTVPSGSSCVKILSGFCWRMTMGLLAYVVCTSTSPLLSYLPNP</sequence>
<gene>
    <name evidence="8" type="primary">LOC111087838</name>
</gene>
<evidence type="ECO:0000256" key="2">
    <source>
        <dbReference type="ARBA" id="ARBA00022737"/>
    </source>
</evidence>
<protein>
    <submittedName>
        <fullName evidence="8">Lachesin-like isoform X2</fullName>
    </submittedName>
</protein>
<evidence type="ECO:0000259" key="6">
    <source>
        <dbReference type="PROSITE" id="PS50835"/>
    </source>
</evidence>
<keyword evidence="1" id="KW-0732">Signal</keyword>
<accession>A0ABM1T6Y5</accession>
<keyword evidence="2" id="KW-0677">Repeat</keyword>
<keyword evidence="4" id="KW-0393">Immunoglobulin domain</keyword>
<organism evidence="7 8">
    <name type="scientific">Limulus polyphemus</name>
    <name type="common">Atlantic horseshoe crab</name>
    <dbReference type="NCBI Taxonomy" id="6850"/>
    <lineage>
        <taxon>Eukaryota</taxon>
        <taxon>Metazoa</taxon>
        <taxon>Ecdysozoa</taxon>
        <taxon>Arthropoda</taxon>
        <taxon>Chelicerata</taxon>
        <taxon>Merostomata</taxon>
        <taxon>Xiphosura</taxon>
        <taxon>Limulidae</taxon>
        <taxon>Limulus</taxon>
    </lineage>
</organism>
<evidence type="ECO:0000256" key="3">
    <source>
        <dbReference type="ARBA" id="ARBA00023157"/>
    </source>
</evidence>
<feature type="region of interest" description="Disordered" evidence="5">
    <location>
        <begin position="165"/>
        <end position="190"/>
    </location>
</feature>
<dbReference type="InterPro" id="IPR013098">
    <property type="entry name" value="Ig_I-set"/>
</dbReference>
<keyword evidence="3" id="KW-1015">Disulfide bond</keyword>
<dbReference type="InterPro" id="IPR007110">
    <property type="entry name" value="Ig-like_dom"/>
</dbReference>
<evidence type="ECO:0000256" key="4">
    <source>
        <dbReference type="ARBA" id="ARBA00023319"/>
    </source>
</evidence>
<evidence type="ECO:0000256" key="5">
    <source>
        <dbReference type="SAM" id="MobiDB-lite"/>
    </source>
</evidence>
<keyword evidence="7" id="KW-1185">Reference proteome</keyword>
<dbReference type="PANTHER" id="PTHR12231:SF253">
    <property type="entry name" value="DPR-INTERACTING PROTEIN ETA, ISOFORM B-RELATED"/>
    <property type="match status" value="1"/>
</dbReference>
<proteinExistence type="predicted"/>
<feature type="compositionally biased region" description="Polar residues" evidence="5">
    <location>
        <begin position="176"/>
        <end position="190"/>
    </location>
</feature>
<dbReference type="InterPro" id="IPR003598">
    <property type="entry name" value="Ig_sub2"/>
</dbReference>
<dbReference type="PANTHER" id="PTHR12231">
    <property type="entry name" value="CTX-RELATED TYPE I TRANSMEMBRANE PROTEIN"/>
    <property type="match status" value="1"/>
</dbReference>
<name>A0ABM1T6Y5_LIMPO</name>
<dbReference type="PROSITE" id="PS50835">
    <property type="entry name" value="IG_LIKE"/>
    <property type="match status" value="1"/>
</dbReference>
<evidence type="ECO:0000256" key="1">
    <source>
        <dbReference type="ARBA" id="ARBA00022729"/>
    </source>
</evidence>
<evidence type="ECO:0000313" key="7">
    <source>
        <dbReference type="Proteomes" id="UP000694941"/>
    </source>
</evidence>
<dbReference type="InterPro" id="IPR003599">
    <property type="entry name" value="Ig_sub"/>
</dbReference>
<dbReference type="InterPro" id="IPR036179">
    <property type="entry name" value="Ig-like_dom_sf"/>
</dbReference>
<dbReference type="RefSeq" id="XP_022251641.1">
    <property type="nucleotide sequence ID" value="XM_022395933.1"/>
</dbReference>
<dbReference type="InterPro" id="IPR013783">
    <property type="entry name" value="Ig-like_fold"/>
</dbReference>
<dbReference type="InterPro" id="IPR051170">
    <property type="entry name" value="Neural/epithelial_adhesion"/>
</dbReference>
<dbReference type="GeneID" id="111087838"/>
<dbReference type="Gene3D" id="2.60.40.10">
    <property type="entry name" value="Immunoglobulins"/>
    <property type="match status" value="2"/>
</dbReference>
<evidence type="ECO:0000313" key="8">
    <source>
        <dbReference type="RefSeq" id="XP_022251641.1"/>
    </source>
</evidence>
<feature type="domain" description="Ig-like" evidence="6">
    <location>
        <begin position="52"/>
        <end position="146"/>
    </location>
</feature>